<feature type="transmembrane region" description="Helical" evidence="1">
    <location>
        <begin position="89"/>
        <end position="108"/>
    </location>
</feature>
<gene>
    <name evidence="2" type="ORF">NUM_23360</name>
</gene>
<proteinExistence type="predicted"/>
<sequence>MDAPLSSLAVTVVLVVATLAAARVYFHRVRIERPPVGVFNLRDVGFSFLVLVVVPPLYLQLPRGLIGTILALFGTGLLYFTLTPLVRRPAAVGLAVLLTGTEVALEFTGLARSAWFTGINDVVLLIVVVGVCNTWAQSGIRARDMAVFAAVVTGYDAIATGLLPTTAEFVGQLQALPFAPTMGWGSGAAAVFTGLGDLLFIVLWPLVAEKAYSAAAGRAAIAVTLGCVAAVTASYQLGLLTVAIPGMVLMGPAILAHYLWLRHRHPRERTAGEHEVRLHPELPPLVPAPSRPLDDLLVAVDLAAHAGAGPVRYQAVHDGAVLATGANPAAVLRDAGAARPDATPVLTLAPAG</sequence>
<evidence type="ECO:0000313" key="2">
    <source>
        <dbReference type="EMBL" id="GIL27082.1"/>
    </source>
</evidence>
<dbReference type="AlphaFoldDB" id="A0A8J4EJF0"/>
<feature type="transmembrane region" description="Helical" evidence="1">
    <location>
        <begin position="64"/>
        <end position="82"/>
    </location>
</feature>
<keyword evidence="1" id="KW-1133">Transmembrane helix</keyword>
<keyword evidence="1" id="KW-0472">Membrane</keyword>
<feature type="transmembrane region" description="Helical" evidence="1">
    <location>
        <begin position="243"/>
        <end position="261"/>
    </location>
</feature>
<reference evidence="3" key="1">
    <citation type="journal article" date="2021" name="Int. J. Syst. Evol. Microbiol.">
        <title>Actinocatenispora comari sp. nov., an endophytic actinomycete isolated from aerial parts of Comarum salesowianum.</title>
        <authorList>
            <person name="Oyunbileg N."/>
            <person name="Iizaka Y."/>
            <person name="Hamada M."/>
            <person name="Davaapurev B.O."/>
            <person name="Fukumoto A."/>
            <person name="Tsetseg B."/>
            <person name="Kato F."/>
            <person name="Tamura T."/>
            <person name="Batkhuu J."/>
            <person name="Anzai Y."/>
        </authorList>
    </citation>
    <scope>NUCLEOTIDE SEQUENCE [LARGE SCALE GENOMIC DNA]</scope>
    <source>
        <strain evidence="3">NUM-2625</strain>
    </source>
</reference>
<dbReference type="Proteomes" id="UP000614996">
    <property type="component" value="Unassembled WGS sequence"/>
</dbReference>
<feature type="transmembrane region" description="Helical" evidence="1">
    <location>
        <begin position="114"/>
        <end position="133"/>
    </location>
</feature>
<dbReference type="EMBL" id="BOPO01000037">
    <property type="protein sequence ID" value="GIL27082.1"/>
    <property type="molecule type" value="Genomic_DNA"/>
</dbReference>
<evidence type="ECO:0000313" key="3">
    <source>
        <dbReference type="Proteomes" id="UP000614996"/>
    </source>
</evidence>
<organism evidence="2 3">
    <name type="scientific">Actinocatenispora comari</name>
    <dbReference type="NCBI Taxonomy" id="2807577"/>
    <lineage>
        <taxon>Bacteria</taxon>
        <taxon>Bacillati</taxon>
        <taxon>Actinomycetota</taxon>
        <taxon>Actinomycetes</taxon>
        <taxon>Micromonosporales</taxon>
        <taxon>Micromonosporaceae</taxon>
        <taxon>Actinocatenispora</taxon>
    </lineage>
</organism>
<feature type="transmembrane region" description="Helical" evidence="1">
    <location>
        <begin position="219"/>
        <end position="237"/>
    </location>
</feature>
<evidence type="ECO:0000256" key="1">
    <source>
        <dbReference type="SAM" id="Phobius"/>
    </source>
</evidence>
<feature type="transmembrane region" description="Helical" evidence="1">
    <location>
        <begin position="6"/>
        <end position="26"/>
    </location>
</feature>
<feature type="transmembrane region" description="Helical" evidence="1">
    <location>
        <begin position="145"/>
        <end position="164"/>
    </location>
</feature>
<keyword evidence="3" id="KW-1185">Reference proteome</keyword>
<feature type="transmembrane region" description="Helical" evidence="1">
    <location>
        <begin position="38"/>
        <end position="58"/>
    </location>
</feature>
<protein>
    <submittedName>
        <fullName evidence="2">Uncharacterized protein</fullName>
    </submittedName>
</protein>
<keyword evidence="1" id="KW-0812">Transmembrane</keyword>
<name>A0A8J4EJF0_9ACTN</name>
<accession>A0A8J4EJF0</accession>
<dbReference type="RefSeq" id="WP_207124835.1">
    <property type="nucleotide sequence ID" value="NZ_BOPO01000037.1"/>
</dbReference>
<feature type="transmembrane region" description="Helical" evidence="1">
    <location>
        <begin position="184"/>
        <end position="207"/>
    </location>
</feature>
<comment type="caution">
    <text evidence="2">The sequence shown here is derived from an EMBL/GenBank/DDBJ whole genome shotgun (WGS) entry which is preliminary data.</text>
</comment>